<name>A0ACC2XIV6_9TREE</name>
<protein>
    <submittedName>
        <fullName evidence="1">Uncharacterized protein</fullName>
    </submittedName>
</protein>
<evidence type="ECO:0000313" key="1">
    <source>
        <dbReference type="EMBL" id="KAJ9123573.1"/>
    </source>
</evidence>
<comment type="caution">
    <text evidence="1">The sequence shown here is derived from an EMBL/GenBank/DDBJ whole genome shotgun (WGS) entry which is preliminary data.</text>
</comment>
<dbReference type="Proteomes" id="UP001234202">
    <property type="component" value="Unassembled WGS sequence"/>
</dbReference>
<dbReference type="EMBL" id="JASBWV010000012">
    <property type="protein sequence ID" value="KAJ9123573.1"/>
    <property type="molecule type" value="Genomic_DNA"/>
</dbReference>
<evidence type="ECO:0000313" key="2">
    <source>
        <dbReference type="Proteomes" id="UP001234202"/>
    </source>
</evidence>
<proteinExistence type="predicted"/>
<keyword evidence="2" id="KW-1185">Reference proteome</keyword>
<organism evidence="1 2">
    <name type="scientific">Naganishia onofrii</name>
    <dbReference type="NCBI Taxonomy" id="1851511"/>
    <lineage>
        <taxon>Eukaryota</taxon>
        <taxon>Fungi</taxon>
        <taxon>Dikarya</taxon>
        <taxon>Basidiomycota</taxon>
        <taxon>Agaricomycotina</taxon>
        <taxon>Tremellomycetes</taxon>
        <taxon>Filobasidiales</taxon>
        <taxon>Filobasidiaceae</taxon>
        <taxon>Naganishia</taxon>
    </lineage>
</organism>
<gene>
    <name evidence="1" type="ORF">QFC24_003788</name>
</gene>
<accession>A0ACC2XIV6</accession>
<reference evidence="1" key="1">
    <citation type="submission" date="2023-04" db="EMBL/GenBank/DDBJ databases">
        <title>Draft Genome sequencing of Naganishia species isolated from polar environments using Oxford Nanopore Technology.</title>
        <authorList>
            <person name="Leo P."/>
            <person name="Venkateswaran K."/>
        </authorList>
    </citation>
    <scope>NUCLEOTIDE SEQUENCE</scope>
    <source>
        <strain evidence="1">DBVPG 5303</strain>
    </source>
</reference>
<sequence length="1589" mass="172071">MEPNRDRYRQPDREHQTTTYNSYTTSMREREREREREKDREQGKLQASGQMRPPSSTPQQQFSPTANSSVPTPSPTLRSLAPASAGSSTSASAGAAAAAPSSTTQRPTLPFPAPSSTFNPLSTRTLPSPFSNLATSPTSASASMTGTPTALPPKSAGPASSSTPSLALPSPTGTPTVPSGPSVGGMRLSTMLGSTSNAMNDNQSQKNGRATVSPVVSNKSVSARGMGAPASLSGTFAGGLQPPPLPSATSSKQATSPPVSNASMSSQLARDGERDRLNLATQRDRERERARSNSIQSANGLGGPRKTPTPAALPGRPGVSVSPRGIPSPAILSQSPMAPSTAFGNPSTGKLLPPHVQLSAGPPPPGLGGPVGFRVPGQSPSALGGLGMGSMSLGMTGMGNAASLAKEKQIRDNWWKREGEREEEAATHRREQQFRERERERERERARDLPRDEVEMREAARRNEQAALERDRENVFRAREREAAEIRARERERDTFMQQQMARERERNREPLQEKKYVSASVAGASLASKNAQDRERDIQQQQQQQQQLRPQKHIGGYRAPTQAETMFHPPGPAPSGHARIPSAGPLHPDARERERDRERDIERSRYSVHSDPRERERERERESVRENERRQMAEWGPHGGYGGFFGPGFRTTGPIAPSLDRPLGSTVPGGESYPQALQRQRANEREREKERESQLDRERTAQMQARHGLTDPRMTMPPSGPPVNTGETPMKPLKQAIEVLNHPSTLSGTNSQSTASGNSAAADPRSGRPLQPPPGIAVPRESGISKQELLSPTGTNGSHMQSNVAGGTQPSRESSNATGKSARPKLDHAANEAEQAYRRQSATAHAPLAHMPSAMNGQQAAAGSTAQMPQTGKSTHKRKRSEVHPAAVAPGPVVDDDNQIVGVSHTPQNRLVGDDGFGGRNQQAHISTTNNRKKSSKHHSHPQHQQPITVQPLQQPLPQNPQTIAMPLANHIDPQMLSAPPSRHLQVRSDAIEHYLRILGIEALRKHLGRVVYRGTDWMMDGELLASHVGGTLDVEIPGEFLPSRPDGSKTWCLRHEISDWIEEVSPSGKALLDVMPGYADRKLWGTDVYTDDSDLLAVLVHAAWLRPILPQKNSQKGADDASSGTQDTQDDLRVRLRIAPKLIRYVATERAGILSRGWGNSHDGVSIVVESIERIKPGSALKANSRRNAKLRMKSYLAERTVALGLAQDSLEYPSLPIVDELIFLRGREIGFRMSIASLGDWLNNPDEALNEISSDVDMEDNNNLSSSTSKVRNIWKKDLLLENATDRFRLSLVKDSASGNPAFDIHAIDSSTIPGLKQEQAHRPDSISKLVVQGIPVKNVQFTNSGMFVRSGVPIDTAYGVHREGGQGWFVQVKRFAWIDKQKVDLKLSNPVFQEEQPPMVAADAPAPGKAQPEDVPQAMDIDEVAVDSADKAQDDQIGHKASSSAETVVSESGILAGDKAVRNDSASGGERGEVTNIPVIIQAEANGAATGSTNIPISDSKLEGALTAGPKSPASTEFKIVESAQEAATKPIVEEIIAVKLEMGNELEASIKPMTFPMRESRQIDEGDKQDVKREQADASDIQKA</sequence>